<evidence type="ECO:0000313" key="9">
    <source>
        <dbReference type="Proteomes" id="UP000694388"/>
    </source>
</evidence>
<dbReference type="Pfam" id="PF00293">
    <property type="entry name" value="NUDIX"/>
    <property type="match status" value="1"/>
</dbReference>
<dbReference type="CDD" id="cd03426">
    <property type="entry name" value="NUDIX_CoAse_Nudt7"/>
    <property type="match status" value="1"/>
</dbReference>
<reference evidence="8" key="1">
    <citation type="submission" date="2025-08" db="UniProtKB">
        <authorList>
            <consortium name="Ensembl"/>
        </authorList>
    </citation>
    <scope>IDENTIFICATION</scope>
</reference>
<dbReference type="Ensembl" id="ENSEBUT00000012623.1">
    <property type="protein sequence ID" value="ENSEBUP00000012047.1"/>
    <property type="gene ID" value="ENSEBUG00000007698.1"/>
</dbReference>
<accession>A0A8C4QAN1</accession>
<dbReference type="PROSITE" id="PS51462">
    <property type="entry name" value="NUDIX"/>
    <property type="match status" value="1"/>
</dbReference>
<dbReference type="SUPFAM" id="SSF55811">
    <property type="entry name" value="Nudix"/>
    <property type="match status" value="1"/>
</dbReference>
<keyword evidence="9" id="KW-1185">Reference proteome</keyword>
<protein>
    <submittedName>
        <fullName evidence="8">Nudix (nucleoside diphosphate linked moiety X)-type motif 8</fullName>
    </submittedName>
</protein>
<dbReference type="Proteomes" id="UP000694388">
    <property type="component" value="Unplaced"/>
</dbReference>
<dbReference type="GO" id="GO:0046872">
    <property type="term" value="F:metal ion binding"/>
    <property type="evidence" value="ECO:0007669"/>
    <property type="project" value="UniProtKB-KW"/>
</dbReference>
<organism evidence="8 9">
    <name type="scientific">Eptatretus burgeri</name>
    <name type="common">Inshore hagfish</name>
    <dbReference type="NCBI Taxonomy" id="7764"/>
    <lineage>
        <taxon>Eukaryota</taxon>
        <taxon>Metazoa</taxon>
        <taxon>Chordata</taxon>
        <taxon>Craniata</taxon>
        <taxon>Vertebrata</taxon>
        <taxon>Cyclostomata</taxon>
        <taxon>Myxini</taxon>
        <taxon>Myxiniformes</taxon>
        <taxon>Myxinidae</taxon>
        <taxon>Eptatretinae</taxon>
        <taxon>Eptatretus</taxon>
    </lineage>
</organism>
<evidence type="ECO:0000256" key="3">
    <source>
        <dbReference type="ARBA" id="ARBA00022723"/>
    </source>
</evidence>
<evidence type="ECO:0000313" key="8">
    <source>
        <dbReference type="Ensembl" id="ENSEBUP00000012047.1"/>
    </source>
</evidence>
<feature type="domain" description="Nudix hydrolase" evidence="7">
    <location>
        <begin position="124"/>
        <end position="268"/>
    </location>
</feature>
<evidence type="ECO:0000256" key="1">
    <source>
        <dbReference type="ARBA" id="ARBA00001936"/>
    </source>
</evidence>
<dbReference type="AlphaFoldDB" id="A0A8C4QAN1"/>
<keyword evidence="3" id="KW-0479">Metal-binding</keyword>
<evidence type="ECO:0000256" key="5">
    <source>
        <dbReference type="ARBA" id="ARBA00022842"/>
    </source>
</evidence>
<dbReference type="InterPro" id="IPR000086">
    <property type="entry name" value="NUDIX_hydrolase_dom"/>
</dbReference>
<dbReference type="InterPro" id="IPR015797">
    <property type="entry name" value="NUDIX_hydrolase-like_dom_sf"/>
</dbReference>
<dbReference type="GO" id="GO:0010945">
    <property type="term" value="F:coenzyme A diphosphatase activity"/>
    <property type="evidence" value="ECO:0007669"/>
    <property type="project" value="InterPro"/>
</dbReference>
<evidence type="ECO:0000256" key="6">
    <source>
        <dbReference type="ARBA" id="ARBA00023211"/>
    </source>
</evidence>
<name>A0A8C4QAN1_EPTBU</name>
<dbReference type="PANTHER" id="PTHR12992">
    <property type="entry name" value="NUDIX HYDROLASE"/>
    <property type="match status" value="1"/>
</dbReference>
<keyword evidence="6" id="KW-0464">Manganese</keyword>
<dbReference type="OMA" id="CPDEVEQ"/>
<reference evidence="8" key="2">
    <citation type="submission" date="2025-09" db="UniProtKB">
        <authorList>
            <consortium name="Ensembl"/>
        </authorList>
    </citation>
    <scope>IDENTIFICATION</scope>
</reference>
<sequence>MAPGPITVHSADEFICTYFIYTFHYLSLSSTSPSYLHVTASFLVANKTSETSAHHFSYILGGLKEPGPWMRMLRATKATRQQLCPASRLFCSLELSSGASIATCFGLDNQQRCVLELKKHKERAKQRVADAAVLVPLCYVEGQPSVLLTIRSHKLLGYHQGQISFPGGKRDSSDANSVHTALRETREELGIDVPQTSIWGLLPALHSGLVRPVIAFIGEVNIDSLHPCPDEVEQAFALTLSHVCSPQNQGYTHFRRNGRFAFTLPVFNGGPGHRVWGFTAIVLHQTLCLLLPKVYFPIWGQRMRRRPWSVVTDK</sequence>
<dbReference type="GeneTree" id="ENSGT00940000162775"/>
<comment type="cofactor">
    <cofactor evidence="1">
        <name>Mn(2+)</name>
        <dbReference type="ChEBI" id="CHEBI:29035"/>
    </cofactor>
</comment>
<evidence type="ECO:0000259" key="7">
    <source>
        <dbReference type="PROSITE" id="PS51462"/>
    </source>
</evidence>
<dbReference type="Gene3D" id="3.90.79.10">
    <property type="entry name" value="Nucleoside Triphosphate Pyrophosphohydrolase"/>
    <property type="match status" value="1"/>
</dbReference>
<keyword evidence="4" id="KW-0378">Hydrolase</keyword>
<keyword evidence="5" id="KW-0460">Magnesium</keyword>
<evidence type="ECO:0000256" key="2">
    <source>
        <dbReference type="ARBA" id="ARBA00001946"/>
    </source>
</evidence>
<proteinExistence type="predicted"/>
<dbReference type="PANTHER" id="PTHR12992:SF11">
    <property type="entry name" value="MITOCHONDRIAL COENZYME A DIPHOSPHATASE NUDT8"/>
    <property type="match status" value="1"/>
</dbReference>
<evidence type="ECO:0000256" key="4">
    <source>
        <dbReference type="ARBA" id="ARBA00022801"/>
    </source>
</evidence>
<dbReference type="InterPro" id="IPR045121">
    <property type="entry name" value="CoAse"/>
</dbReference>
<comment type="cofactor">
    <cofactor evidence="2">
        <name>Mg(2+)</name>
        <dbReference type="ChEBI" id="CHEBI:18420"/>
    </cofactor>
</comment>